<keyword evidence="8 12" id="KW-0472">Membrane</keyword>
<evidence type="ECO:0008006" key="15">
    <source>
        <dbReference type="Google" id="ProtNLM"/>
    </source>
</evidence>
<keyword evidence="5" id="KW-0249">Electron transport</keyword>
<dbReference type="InterPro" id="IPR012187">
    <property type="entry name" value="Disulphide_bond_form_BdbC"/>
</dbReference>
<dbReference type="GO" id="GO:0006457">
    <property type="term" value="P:protein folding"/>
    <property type="evidence" value="ECO:0007669"/>
    <property type="project" value="InterPro"/>
</dbReference>
<dbReference type="SUPFAM" id="SSF158442">
    <property type="entry name" value="DsbB-like"/>
    <property type="match status" value="1"/>
</dbReference>
<keyword evidence="11" id="KW-0676">Redox-active center</keyword>
<evidence type="ECO:0000256" key="4">
    <source>
        <dbReference type="ARBA" id="ARBA00022692"/>
    </source>
</evidence>
<feature type="non-terminal residue" evidence="13">
    <location>
        <position position="131"/>
    </location>
</feature>
<organism evidence="13 14">
    <name type="scientific">Candidatus Nomurabacteria bacterium RIFCSPLOWO2_12_FULL_46_14</name>
    <dbReference type="NCBI Taxonomy" id="1801797"/>
    <lineage>
        <taxon>Bacteria</taxon>
        <taxon>Candidatus Nomuraibacteriota</taxon>
    </lineage>
</organism>
<evidence type="ECO:0000256" key="6">
    <source>
        <dbReference type="ARBA" id="ARBA00022989"/>
    </source>
</evidence>
<dbReference type="PIRSF" id="PIRSF036659">
    <property type="entry name" value="BdbC"/>
    <property type="match status" value="1"/>
</dbReference>
<evidence type="ECO:0000313" key="14">
    <source>
        <dbReference type="Proteomes" id="UP000176192"/>
    </source>
</evidence>
<dbReference type="PANTHER" id="PTHR43469:SF1">
    <property type="entry name" value="SPBETA PROPHAGE-DERIVED DISULFIDE BOND FORMATION PROTEIN B"/>
    <property type="match status" value="1"/>
</dbReference>
<evidence type="ECO:0000256" key="3">
    <source>
        <dbReference type="ARBA" id="ARBA00022448"/>
    </source>
</evidence>
<keyword evidence="6 12" id="KW-1133">Transmembrane helix</keyword>
<evidence type="ECO:0000256" key="12">
    <source>
        <dbReference type="SAM" id="Phobius"/>
    </source>
</evidence>
<reference evidence="13 14" key="1">
    <citation type="journal article" date="2016" name="Nat. Commun.">
        <title>Thousands of microbial genomes shed light on interconnected biogeochemical processes in an aquifer system.</title>
        <authorList>
            <person name="Anantharaman K."/>
            <person name="Brown C.T."/>
            <person name="Hug L.A."/>
            <person name="Sharon I."/>
            <person name="Castelle C.J."/>
            <person name="Probst A.J."/>
            <person name="Thomas B.C."/>
            <person name="Singh A."/>
            <person name="Wilkins M.J."/>
            <person name="Karaoz U."/>
            <person name="Brodie E.L."/>
            <person name="Williams K.H."/>
            <person name="Hubbard S.S."/>
            <person name="Banfield J.F."/>
        </authorList>
    </citation>
    <scope>NUCLEOTIDE SEQUENCE [LARGE SCALE GENOMIC DNA]</scope>
</reference>
<dbReference type="PANTHER" id="PTHR43469">
    <property type="entry name" value="DISULFIDE FORMATION PROTEIN-RELATED"/>
    <property type="match status" value="1"/>
</dbReference>
<gene>
    <name evidence="13" type="ORF">A3G06_01280</name>
</gene>
<evidence type="ECO:0000313" key="13">
    <source>
        <dbReference type="EMBL" id="OGJ02524.1"/>
    </source>
</evidence>
<keyword evidence="4 12" id="KW-0812">Transmembrane</keyword>
<dbReference type="InterPro" id="IPR003752">
    <property type="entry name" value="DiS_bond_form_DsbB/BdbC"/>
</dbReference>
<dbReference type="Pfam" id="PF02600">
    <property type="entry name" value="DsbB"/>
    <property type="match status" value="1"/>
</dbReference>
<dbReference type="GO" id="GO:0015035">
    <property type="term" value="F:protein-disulfide reductase activity"/>
    <property type="evidence" value="ECO:0007669"/>
    <property type="project" value="InterPro"/>
</dbReference>
<evidence type="ECO:0000256" key="9">
    <source>
        <dbReference type="ARBA" id="ARBA00023157"/>
    </source>
</evidence>
<evidence type="ECO:0000256" key="2">
    <source>
        <dbReference type="ARBA" id="ARBA00007602"/>
    </source>
</evidence>
<evidence type="ECO:0000256" key="8">
    <source>
        <dbReference type="ARBA" id="ARBA00023136"/>
    </source>
</evidence>
<comment type="subcellular location">
    <subcellularLocation>
        <location evidence="1">Membrane</location>
        <topology evidence="1">Multi-pass membrane protein</topology>
    </subcellularLocation>
</comment>
<proteinExistence type="inferred from homology"/>
<sequence>MRENFLIIGFLISLASSLFSLVYSDIIGFLPCAFCWYQRIFMFPLPFIFGAALLSKDRKIIKYTLPLVIVGFVLSVYQNFIYYFGDSSELPCDASGVSCYQKLVSEFGGYISIPMLAFSGFFALLVLLVVA</sequence>
<dbReference type="Proteomes" id="UP000176192">
    <property type="component" value="Unassembled WGS sequence"/>
</dbReference>
<keyword evidence="7" id="KW-0560">Oxidoreductase</keyword>
<evidence type="ECO:0000256" key="5">
    <source>
        <dbReference type="ARBA" id="ARBA00022982"/>
    </source>
</evidence>
<feature type="transmembrane region" description="Helical" evidence="12">
    <location>
        <begin position="110"/>
        <end position="130"/>
    </location>
</feature>
<dbReference type="STRING" id="1801797.A3G06_01280"/>
<dbReference type="EMBL" id="MFVV01000043">
    <property type="protein sequence ID" value="OGJ02524.1"/>
    <property type="molecule type" value="Genomic_DNA"/>
</dbReference>
<keyword evidence="10" id="KW-0143">Chaperone</keyword>
<accession>A0A1F6Y818</accession>
<comment type="caution">
    <text evidence="13">The sequence shown here is derived from an EMBL/GenBank/DDBJ whole genome shotgun (WGS) entry which is preliminary data.</text>
</comment>
<evidence type="ECO:0000256" key="1">
    <source>
        <dbReference type="ARBA" id="ARBA00004141"/>
    </source>
</evidence>
<protein>
    <recommendedName>
        <fullName evidence="15">2-oxoglutarate dehydrogenase</fullName>
    </recommendedName>
</protein>
<dbReference type="GO" id="GO:0016020">
    <property type="term" value="C:membrane"/>
    <property type="evidence" value="ECO:0007669"/>
    <property type="project" value="UniProtKB-SubCell"/>
</dbReference>
<feature type="transmembrane region" description="Helical" evidence="12">
    <location>
        <begin position="67"/>
        <end position="85"/>
    </location>
</feature>
<dbReference type="InterPro" id="IPR023380">
    <property type="entry name" value="DsbB-like_sf"/>
</dbReference>
<dbReference type="Gene3D" id="1.20.1550.10">
    <property type="entry name" value="DsbB-like"/>
    <property type="match status" value="1"/>
</dbReference>
<dbReference type="AlphaFoldDB" id="A0A1F6Y818"/>
<name>A0A1F6Y818_9BACT</name>
<feature type="transmembrane region" description="Helical" evidence="12">
    <location>
        <begin position="36"/>
        <end position="55"/>
    </location>
</feature>
<keyword evidence="9" id="KW-1015">Disulfide bond</keyword>
<evidence type="ECO:0000256" key="10">
    <source>
        <dbReference type="ARBA" id="ARBA00023186"/>
    </source>
</evidence>
<evidence type="ECO:0000256" key="7">
    <source>
        <dbReference type="ARBA" id="ARBA00023002"/>
    </source>
</evidence>
<comment type="similarity">
    <text evidence="2">Belongs to the DsbB family. BdbC subfamily.</text>
</comment>
<evidence type="ECO:0000256" key="11">
    <source>
        <dbReference type="ARBA" id="ARBA00023284"/>
    </source>
</evidence>
<keyword evidence="3" id="KW-0813">Transport</keyword>